<dbReference type="AlphaFoldDB" id="A0AAD6LFD6"/>
<reference evidence="2" key="1">
    <citation type="journal article" date="2023" name="Mol. Ecol. Resour.">
        <title>Chromosome-level genome assembly of a triploid poplar Populus alba 'Berolinensis'.</title>
        <authorList>
            <person name="Chen S."/>
            <person name="Yu Y."/>
            <person name="Wang X."/>
            <person name="Wang S."/>
            <person name="Zhang T."/>
            <person name="Zhou Y."/>
            <person name="He R."/>
            <person name="Meng N."/>
            <person name="Wang Y."/>
            <person name="Liu W."/>
            <person name="Liu Z."/>
            <person name="Liu J."/>
            <person name="Guo Q."/>
            <person name="Huang H."/>
            <person name="Sederoff R.R."/>
            <person name="Wang G."/>
            <person name="Qu G."/>
            <person name="Chen S."/>
        </authorList>
    </citation>
    <scope>NUCLEOTIDE SEQUENCE</scope>
    <source>
        <strain evidence="2">SC-2020</strain>
    </source>
</reference>
<dbReference type="SUPFAM" id="SSF50370">
    <property type="entry name" value="Ricin B-like lectins"/>
    <property type="match status" value="1"/>
</dbReference>
<feature type="chain" id="PRO_5042161609" description="Glycine-rich protein" evidence="1">
    <location>
        <begin position="18"/>
        <end position="160"/>
    </location>
</feature>
<organism evidence="2 3">
    <name type="scientific">Populus alba x Populus x berolinensis</name>
    <dbReference type="NCBI Taxonomy" id="444605"/>
    <lineage>
        <taxon>Eukaryota</taxon>
        <taxon>Viridiplantae</taxon>
        <taxon>Streptophyta</taxon>
        <taxon>Embryophyta</taxon>
        <taxon>Tracheophyta</taxon>
        <taxon>Spermatophyta</taxon>
        <taxon>Magnoliopsida</taxon>
        <taxon>eudicotyledons</taxon>
        <taxon>Gunneridae</taxon>
        <taxon>Pentapetalae</taxon>
        <taxon>rosids</taxon>
        <taxon>fabids</taxon>
        <taxon>Malpighiales</taxon>
        <taxon>Salicaceae</taxon>
        <taxon>Saliceae</taxon>
        <taxon>Populus</taxon>
    </lineage>
</organism>
<evidence type="ECO:0000313" key="3">
    <source>
        <dbReference type="Proteomes" id="UP001164929"/>
    </source>
</evidence>
<dbReference type="InterPro" id="IPR035992">
    <property type="entry name" value="Ricin_B-like_lectins"/>
</dbReference>
<protein>
    <recommendedName>
        <fullName evidence="4">Glycine-rich protein</fullName>
    </recommendedName>
</protein>
<keyword evidence="3" id="KW-1185">Reference proteome</keyword>
<evidence type="ECO:0008006" key="4">
    <source>
        <dbReference type="Google" id="ProtNLM"/>
    </source>
</evidence>
<evidence type="ECO:0000313" key="2">
    <source>
        <dbReference type="EMBL" id="KAJ6959384.1"/>
    </source>
</evidence>
<name>A0AAD6LFD6_9ROSI</name>
<sequence length="160" mass="16553">MLASILWFLIVLPALKTSPLKPPGTWALGRKLAGLWQAQALASIGAKASLNSLRIEGFGNSGSGGNLGNSGMGSSGNVTSRSCRASTRIVWLFISDKLLITKGFGNSGSGGNLGNSGMGSSGNVTSRSCRASPRIVWLFISDKLLITKGGKNSRTNNGKL</sequence>
<accession>A0AAD6LFD6</accession>
<keyword evidence="1" id="KW-0732">Signal</keyword>
<dbReference type="Proteomes" id="UP001164929">
    <property type="component" value="Chromosome 17"/>
</dbReference>
<dbReference type="EMBL" id="JAQIZT010000017">
    <property type="protein sequence ID" value="KAJ6959384.1"/>
    <property type="molecule type" value="Genomic_DNA"/>
</dbReference>
<proteinExistence type="predicted"/>
<feature type="signal peptide" evidence="1">
    <location>
        <begin position="1"/>
        <end position="17"/>
    </location>
</feature>
<evidence type="ECO:0000256" key="1">
    <source>
        <dbReference type="SAM" id="SignalP"/>
    </source>
</evidence>
<gene>
    <name evidence="2" type="ORF">NC653_037651</name>
</gene>
<comment type="caution">
    <text evidence="2">The sequence shown here is derived from an EMBL/GenBank/DDBJ whole genome shotgun (WGS) entry which is preliminary data.</text>
</comment>